<evidence type="ECO:0000313" key="2">
    <source>
        <dbReference type="Proteomes" id="UP000075243"/>
    </source>
</evidence>
<dbReference type="AlphaFoldDB" id="A0A151SH02"/>
<dbReference type="PANTHER" id="PTHR33116">
    <property type="entry name" value="REVERSE TRANSCRIPTASE ZINC-BINDING DOMAIN-CONTAINING PROTEIN-RELATED-RELATED"/>
    <property type="match status" value="1"/>
</dbReference>
<organism evidence="1 2">
    <name type="scientific">Cajanus cajan</name>
    <name type="common">Pigeon pea</name>
    <name type="synonym">Cajanus indicus</name>
    <dbReference type="NCBI Taxonomy" id="3821"/>
    <lineage>
        <taxon>Eukaryota</taxon>
        <taxon>Viridiplantae</taxon>
        <taxon>Streptophyta</taxon>
        <taxon>Embryophyta</taxon>
        <taxon>Tracheophyta</taxon>
        <taxon>Spermatophyta</taxon>
        <taxon>Magnoliopsida</taxon>
        <taxon>eudicotyledons</taxon>
        <taxon>Gunneridae</taxon>
        <taxon>Pentapetalae</taxon>
        <taxon>rosids</taxon>
        <taxon>fabids</taxon>
        <taxon>Fabales</taxon>
        <taxon>Fabaceae</taxon>
        <taxon>Papilionoideae</taxon>
        <taxon>50 kb inversion clade</taxon>
        <taxon>NPAAA clade</taxon>
        <taxon>indigoferoid/millettioid clade</taxon>
        <taxon>Phaseoleae</taxon>
        <taxon>Cajanus</taxon>
    </lineage>
</organism>
<name>A0A151SH02_CAJCA</name>
<keyword evidence="2" id="KW-1185">Reference proteome</keyword>
<sequence length="89" mass="10169">MDKVNSKLSMWKSKLLNKPGRVTLANAVLFSLPAYGMQILWYPQSICNFIDRSIRSFIWKESSGKVVHMVRWDMMKLAKKLGGLGLHAT</sequence>
<dbReference type="Proteomes" id="UP000075243">
    <property type="component" value="Chromosome 11"/>
</dbReference>
<reference evidence="1 2" key="1">
    <citation type="journal article" date="2012" name="Nat. Biotechnol.">
        <title>Draft genome sequence of pigeonpea (Cajanus cajan), an orphan legume crop of resource-poor farmers.</title>
        <authorList>
            <person name="Varshney R.K."/>
            <person name="Chen W."/>
            <person name="Li Y."/>
            <person name="Bharti A.K."/>
            <person name="Saxena R.K."/>
            <person name="Schlueter J.A."/>
            <person name="Donoghue M.T."/>
            <person name="Azam S."/>
            <person name="Fan G."/>
            <person name="Whaley A.M."/>
            <person name="Farmer A.D."/>
            <person name="Sheridan J."/>
            <person name="Iwata A."/>
            <person name="Tuteja R."/>
            <person name="Penmetsa R.V."/>
            <person name="Wu W."/>
            <person name="Upadhyaya H.D."/>
            <person name="Yang S.P."/>
            <person name="Shah T."/>
            <person name="Saxena K.B."/>
            <person name="Michael T."/>
            <person name="McCombie W.R."/>
            <person name="Yang B."/>
            <person name="Zhang G."/>
            <person name="Yang H."/>
            <person name="Wang J."/>
            <person name="Spillane C."/>
            <person name="Cook D.R."/>
            <person name="May G.D."/>
            <person name="Xu X."/>
            <person name="Jackson S.A."/>
        </authorList>
    </citation>
    <scope>NUCLEOTIDE SEQUENCE [LARGE SCALE GENOMIC DNA]</scope>
    <source>
        <strain evidence="2">cv. Asha</strain>
    </source>
</reference>
<dbReference type="Gramene" id="C.cajan_00183.t">
    <property type="protein sequence ID" value="C.cajan_00183.t.cds1"/>
    <property type="gene ID" value="C.cajan_00183"/>
</dbReference>
<accession>A0A151SH02</accession>
<evidence type="ECO:0000313" key="1">
    <source>
        <dbReference type="EMBL" id="KYP54018.1"/>
    </source>
</evidence>
<dbReference type="EMBL" id="CM003613">
    <property type="protein sequence ID" value="KYP54018.1"/>
    <property type="molecule type" value="Genomic_DNA"/>
</dbReference>
<proteinExistence type="predicted"/>
<protein>
    <submittedName>
        <fullName evidence="1">Ribonuclease H protein At1g65750 family</fullName>
    </submittedName>
</protein>
<gene>
    <name evidence="1" type="ORF">KK1_000184</name>
</gene>
<dbReference type="PANTHER" id="PTHR33116:SF78">
    <property type="entry name" value="OS12G0587133 PROTEIN"/>
    <property type="match status" value="1"/>
</dbReference>